<dbReference type="InterPro" id="IPR000387">
    <property type="entry name" value="Tyr_Pase_dom"/>
</dbReference>
<evidence type="ECO:0008006" key="7">
    <source>
        <dbReference type="Google" id="ProtNLM"/>
    </source>
</evidence>
<dbReference type="CDD" id="cd06416">
    <property type="entry name" value="GH25_Lys1-like"/>
    <property type="match status" value="1"/>
</dbReference>
<dbReference type="Proteomes" id="UP001303046">
    <property type="component" value="Unassembled WGS sequence"/>
</dbReference>
<organism evidence="5 6">
    <name type="scientific">Necator americanus</name>
    <name type="common">Human hookworm</name>
    <dbReference type="NCBI Taxonomy" id="51031"/>
    <lineage>
        <taxon>Eukaryota</taxon>
        <taxon>Metazoa</taxon>
        <taxon>Ecdysozoa</taxon>
        <taxon>Nematoda</taxon>
        <taxon>Chromadorea</taxon>
        <taxon>Rhabditida</taxon>
        <taxon>Rhabditina</taxon>
        <taxon>Rhabditomorpha</taxon>
        <taxon>Strongyloidea</taxon>
        <taxon>Ancylostomatidae</taxon>
        <taxon>Bunostominae</taxon>
        <taxon>Necator</taxon>
    </lineage>
</organism>
<dbReference type="InterPro" id="IPR002053">
    <property type="entry name" value="Glyco_hydro_25"/>
</dbReference>
<dbReference type="Gene3D" id="3.20.20.80">
    <property type="entry name" value="Glycosidases"/>
    <property type="match status" value="1"/>
</dbReference>
<comment type="caution">
    <text evidence="5">The sequence shown here is derived from an EMBL/GenBank/DDBJ whole genome shotgun (WGS) entry which is preliminary data.</text>
</comment>
<dbReference type="Pfam" id="PF00102">
    <property type="entry name" value="Y_phosphatase"/>
    <property type="match status" value="1"/>
</dbReference>
<dbReference type="PROSITE" id="PS50056">
    <property type="entry name" value="TYR_PHOSPHATASE_2"/>
    <property type="match status" value="1"/>
</dbReference>
<dbReference type="InterPro" id="IPR000242">
    <property type="entry name" value="PTP_cat"/>
</dbReference>
<dbReference type="PROSITE" id="PS00383">
    <property type="entry name" value="TYR_PHOSPHATASE_1"/>
    <property type="match status" value="1"/>
</dbReference>
<feature type="domain" description="Tyrosine-protein phosphatase" evidence="3">
    <location>
        <begin position="145"/>
        <end position="403"/>
    </location>
</feature>
<dbReference type="InterPro" id="IPR017853">
    <property type="entry name" value="GH"/>
</dbReference>
<dbReference type="InterPro" id="IPR003595">
    <property type="entry name" value="Tyr_Pase_cat"/>
</dbReference>
<dbReference type="InterPro" id="IPR052782">
    <property type="entry name" value="Oocyte-zygote_transition_reg"/>
</dbReference>
<dbReference type="PRINTS" id="PR00700">
    <property type="entry name" value="PRTYPHPHTASE"/>
</dbReference>
<proteinExistence type="inferred from homology"/>
<gene>
    <name evidence="5" type="primary">Necator_chrII.g5102</name>
    <name evidence="5" type="ORF">RB195_017310</name>
</gene>
<evidence type="ECO:0000256" key="1">
    <source>
        <dbReference type="ARBA" id="ARBA00010646"/>
    </source>
</evidence>
<evidence type="ECO:0000313" key="5">
    <source>
        <dbReference type="EMBL" id="KAK6733479.1"/>
    </source>
</evidence>
<dbReference type="PANTHER" id="PTHR46163:SF5">
    <property type="entry name" value="TYROSINE-PROTEIN PHOSPHATASE"/>
    <property type="match status" value="1"/>
</dbReference>
<dbReference type="SMART" id="SM00404">
    <property type="entry name" value="PTPc_motif"/>
    <property type="match status" value="1"/>
</dbReference>
<name>A0ABR1C4L7_NECAM</name>
<dbReference type="SUPFAM" id="SSF52799">
    <property type="entry name" value="(Phosphotyrosine protein) phosphatases II"/>
    <property type="match status" value="1"/>
</dbReference>
<reference evidence="5 6" key="1">
    <citation type="submission" date="2023-08" db="EMBL/GenBank/DDBJ databases">
        <title>A Necator americanus chromosomal reference genome.</title>
        <authorList>
            <person name="Ilik V."/>
            <person name="Petrzelkova K.J."/>
            <person name="Pardy F."/>
            <person name="Fuh T."/>
            <person name="Niatou-Singa F.S."/>
            <person name="Gouil Q."/>
            <person name="Baker L."/>
            <person name="Ritchie M.E."/>
            <person name="Jex A.R."/>
            <person name="Gazzola D."/>
            <person name="Li H."/>
            <person name="Toshio Fujiwara R."/>
            <person name="Zhan B."/>
            <person name="Aroian R.V."/>
            <person name="Pafco B."/>
            <person name="Schwarz E.M."/>
        </authorList>
    </citation>
    <scope>NUCLEOTIDE SEQUENCE [LARGE SCALE GENOMIC DNA]</scope>
    <source>
        <strain evidence="5 6">Aroian</strain>
        <tissue evidence="5">Whole animal</tissue>
    </source>
</reference>
<dbReference type="InterPro" id="IPR016130">
    <property type="entry name" value="Tyr_Pase_AS"/>
</dbReference>
<evidence type="ECO:0000259" key="4">
    <source>
        <dbReference type="PROSITE" id="PS50056"/>
    </source>
</evidence>
<dbReference type="EMBL" id="JAVFWL010000002">
    <property type="protein sequence ID" value="KAK6733479.1"/>
    <property type="molecule type" value="Genomic_DNA"/>
</dbReference>
<accession>A0ABR1C4L7</accession>
<dbReference type="SUPFAM" id="SSF51445">
    <property type="entry name" value="(Trans)glycosidases"/>
    <property type="match status" value="1"/>
</dbReference>
<dbReference type="CDD" id="cd00047">
    <property type="entry name" value="PTPc"/>
    <property type="match status" value="1"/>
</dbReference>
<evidence type="ECO:0000259" key="3">
    <source>
        <dbReference type="PROSITE" id="PS50055"/>
    </source>
</evidence>
<sequence>MMILIVRLIKDDREDDEVGGSFYNHFTSRADASTVNNMFLIRRMLNMPGSAVKSMRNRGDTPSSEEAARIKLMRRKKRELDSKERTSNDECETQQKEDDPTSTQSGMPLHEPGKGSSIKRRDRKLKRAQVKVFVEATLRKGVNGLVAEFKSMKRTNDFTVMTEFVAQTANGRNRYKDVGCLDNRRVVLNIGNVSYIHANYVSTPNNSKRFICTQAPLPKTCPEFWCMVVQEKSSSILMLCNFIEQNAKKCAEYFPMQEGQNLQFGDNVTVTCKKQEPFSFPFETKVKVRVTSLEVNVSGQPTHMCNHYQWIDWPDRGVPEADLAPIAILAKLKESTEPIIVHCSAGIGRTGCMVLIQHAMELLHKNEPLLEINGYLLELRKQRNNSIQTEQQYLYVHQVILLYLKRAKFLDEVVYPYLDAFTKDYAVATKEMFGIVLLLLVLQSSKAENVNKAVQTAYALDLNAPTSQTSFTCIRINQYSVVFLRGYSPDGQGAFDSNVSDNIQNAYNAGLGIEVYMTPSLTSTKTGPEQFQEMYRNLEGRFDVRAIWLQVTMPVKWEPYISKNVEFISSIINAAKANGLTVGIYTNPYDWKQITNDWTGPTSTLLWYWNVLGAGPMAESSDDFGDFHPFSIWSNPSVKQFGQQENICGQTVNRDIYSITASVASKPSTDQNGRIRIGGYV</sequence>
<feature type="compositionally biased region" description="Basic and acidic residues" evidence="2">
    <location>
        <begin position="78"/>
        <end position="99"/>
    </location>
</feature>
<evidence type="ECO:0000313" key="6">
    <source>
        <dbReference type="Proteomes" id="UP001303046"/>
    </source>
</evidence>
<keyword evidence="6" id="KW-1185">Reference proteome</keyword>
<dbReference type="PROSITE" id="PS51904">
    <property type="entry name" value="GLYCOSYL_HYDROL_F25_2"/>
    <property type="match status" value="1"/>
</dbReference>
<dbReference type="PROSITE" id="PS50055">
    <property type="entry name" value="TYR_PHOSPHATASE_PTP"/>
    <property type="match status" value="1"/>
</dbReference>
<feature type="region of interest" description="Disordered" evidence="2">
    <location>
        <begin position="74"/>
        <end position="123"/>
    </location>
</feature>
<comment type="similarity">
    <text evidence="1">Belongs to the glycosyl hydrolase 25 family.</text>
</comment>
<protein>
    <recommendedName>
        <fullName evidence="7">Protein-tyrosine phosphatase</fullName>
    </recommendedName>
</protein>
<dbReference type="Gene3D" id="3.90.190.10">
    <property type="entry name" value="Protein tyrosine phosphatase superfamily"/>
    <property type="match status" value="1"/>
</dbReference>
<dbReference type="SMART" id="SM00194">
    <property type="entry name" value="PTPc"/>
    <property type="match status" value="1"/>
</dbReference>
<dbReference type="InterPro" id="IPR029021">
    <property type="entry name" value="Prot-tyrosine_phosphatase-like"/>
</dbReference>
<evidence type="ECO:0000256" key="2">
    <source>
        <dbReference type="SAM" id="MobiDB-lite"/>
    </source>
</evidence>
<feature type="domain" description="Tyrosine specific protein phosphatases" evidence="4">
    <location>
        <begin position="338"/>
        <end position="394"/>
    </location>
</feature>
<dbReference type="PANTHER" id="PTHR46163">
    <property type="entry name" value="TYROSINE-PROTEIN PHOSPHATASE-RELATED"/>
    <property type="match status" value="1"/>
</dbReference>